<reference evidence="1" key="1">
    <citation type="submission" date="2021-01" db="EMBL/GenBank/DDBJ databases">
        <authorList>
            <consortium name="Genoscope - CEA"/>
            <person name="William W."/>
        </authorList>
    </citation>
    <scope>NUCLEOTIDE SEQUENCE</scope>
</reference>
<evidence type="ECO:0000313" key="2">
    <source>
        <dbReference type="Proteomes" id="UP000688137"/>
    </source>
</evidence>
<sequence>MTPKEKVTLKEQIEFLQQQTGLFKQSMELEQELQGDNMIVNLNAIENNLESLKVTIFNREQNVWQYWDQKQKSVSHQNKQVYLLETIFGQKTDQNNSTIMQDLNQIQQIINQMSKDKLKISKQDSLKLYNIFIKSQKSLGKQNYWFELLI</sequence>
<protein>
    <submittedName>
        <fullName evidence="1">Uncharacterized protein</fullName>
    </submittedName>
</protein>
<dbReference type="AlphaFoldDB" id="A0A8S1PKM2"/>
<organism evidence="1 2">
    <name type="scientific">Paramecium primaurelia</name>
    <dbReference type="NCBI Taxonomy" id="5886"/>
    <lineage>
        <taxon>Eukaryota</taxon>
        <taxon>Sar</taxon>
        <taxon>Alveolata</taxon>
        <taxon>Ciliophora</taxon>
        <taxon>Intramacronucleata</taxon>
        <taxon>Oligohymenophorea</taxon>
        <taxon>Peniculida</taxon>
        <taxon>Parameciidae</taxon>
        <taxon>Paramecium</taxon>
    </lineage>
</organism>
<evidence type="ECO:0000313" key="1">
    <source>
        <dbReference type="EMBL" id="CAD8103787.1"/>
    </source>
</evidence>
<dbReference type="EMBL" id="CAJJDM010000125">
    <property type="protein sequence ID" value="CAD8103787.1"/>
    <property type="molecule type" value="Genomic_DNA"/>
</dbReference>
<accession>A0A8S1PKM2</accession>
<comment type="caution">
    <text evidence="1">The sequence shown here is derived from an EMBL/GenBank/DDBJ whole genome shotgun (WGS) entry which is preliminary data.</text>
</comment>
<dbReference type="Proteomes" id="UP000688137">
    <property type="component" value="Unassembled WGS sequence"/>
</dbReference>
<proteinExistence type="predicted"/>
<gene>
    <name evidence="1" type="ORF">PPRIM_AZ9-3.1.T1220033</name>
</gene>
<keyword evidence="2" id="KW-1185">Reference proteome</keyword>
<name>A0A8S1PKM2_PARPR</name>